<dbReference type="AlphaFoldDB" id="A0A0Q3U336"/>
<evidence type="ECO:0000256" key="1">
    <source>
        <dbReference type="SAM" id="MobiDB-lite"/>
    </source>
</evidence>
<protein>
    <submittedName>
        <fullName evidence="2">Uncharacterized protein</fullName>
    </submittedName>
</protein>
<keyword evidence="3" id="KW-1185">Reference proteome</keyword>
<sequence>MSPPAESSPVAAEKQKETTGTLEEVGFGPDKESVLPFANGKIMIFSQQEVLLSNEIPRDHLLTSLPVAIRCILLMVCCYAISSVRTSYFVTSDVA</sequence>
<reference evidence="2 3" key="1">
    <citation type="submission" date="2015-10" db="EMBL/GenBank/DDBJ databases">
        <authorList>
            <person name="Gilbert D.G."/>
        </authorList>
    </citation>
    <scope>NUCLEOTIDE SEQUENCE [LARGE SCALE GENOMIC DNA]</scope>
    <source>
        <strain evidence="2">FVVF132</strain>
    </source>
</reference>
<gene>
    <name evidence="2" type="ORF">AAES_08955</name>
</gene>
<comment type="caution">
    <text evidence="2">The sequence shown here is derived from an EMBL/GenBank/DDBJ whole genome shotgun (WGS) entry which is preliminary data.</text>
</comment>
<evidence type="ECO:0000313" key="2">
    <source>
        <dbReference type="EMBL" id="KQL60302.1"/>
    </source>
</evidence>
<dbReference type="EMBL" id="LMAW01000163">
    <property type="protein sequence ID" value="KQL60302.1"/>
    <property type="molecule type" value="Genomic_DNA"/>
</dbReference>
<organism evidence="2 3">
    <name type="scientific">Amazona aestiva</name>
    <name type="common">Blue-fronted Amazon parrot</name>
    <dbReference type="NCBI Taxonomy" id="12930"/>
    <lineage>
        <taxon>Eukaryota</taxon>
        <taxon>Metazoa</taxon>
        <taxon>Chordata</taxon>
        <taxon>Craniata</taxon>
        <taxon>Vertebrata</taxon>
        <taxon>Euteleostomi</taxon>
        <taxon>Archelosauria</taxon>
        <taxon>Archosauria</taxon>
        <taxon>Dinosauria</taxon>
        <taxon>Saurischia</taxon>
        <taxon>Theropoda</taxon>
        <taxon>Coelurosauria</taxon>
        <taxon>Aves</taxon>
        <taxon>Neognathae</taxon>
        <taxon>Neoaves</taxon>
        <taxon>Telluraves</taxon>
        <taxon>Australaves</taxon>
        <taxon>Psittaciformes</taxon>
        <taxon>Psittacidae</taxon>
        <taxon>Amazona</taxon>
    </lineage>
</organism>
<proteinExistence type="predicted"/>
<feature type="region of interest" description="Disordered" evidence="1">
    <location>
        <begin position="1"/>
        <end position="27"/>
    </location>
</feature>
<name>A0A0Q3U336_AMAAE</name>
<evidence type="ECO:0000313" key="3">
    <source>
        <dbReference type="Proteomes" id="UP000051836"/>
    </source>
</evidence>
<accession>A0A0Q3U336</accession>
<dbReference type="Proteomes" id="UP000051836">
    <property type="component" value="Unassembled WGS sequence"/>
</dbReference>